<keyword evidence="1" id="KW-0040">ANK repeat</keyword>
<organism evidence="2 3">
    <name type="scientific">Paenibacillus hunanensis</name>
    <dbReference type="NCBI Taxonomy" id="539262"/>
    <lineage>
        <taxon>Bacteria</taxon>
        <taxon>Bacillati</taxon>
        <taxon>Bacillota</taxon>
        <taxon>Bacilli</taxon>
        <taxon>Bacillales</taxon>
        <taxon>Paenibacillaceae</taxon>
        <taxon>Paenibacillus</taxon>
    </lineage>
</organism>
<dbReference type="InterPro" id="IPR002110">
    <property type="entry name" value="Ankyrin_rpt"/>
</dbReference>
<evidence type="ECO:0000313" key="2">
    <source>
        <dbReference type="EMBL" id="MDR6244343.1"/>
    </source>
</evidence>
<accession>A0ABU1J1H7</accession>
<dbReference type="PROSITE" id="PS50088">
    <property type="entry name" value="ANK_REPEAT"/>
    <property type="match status" value="1"/>
</dbReference>
<dbReference type="SMART" id="SM00248">
    <property type="entry name" value="ANK"/>
    <property type="match status" value="4"/>
</dbReference>
<keyword evidence="3" id="KW-1185">Reference proteome</keyword>
<evidence type="ECO:0000313" key="3">
    <source>
        <dbReference type="Proteomes" id="UP001185028"/>
    </source>
</evidence>
<dbReference type="EMBL" id="JAVDQH010000007">
    <property type="protein sequence ID" value="MDR6244343.1"/>
    <property type="molecule type" value="Genomic_DNA"/>
</dbReference>
<feature type="repeat" description="ANK" evidence="1">
    <location>
        <begin position="180"/>
        <end position="212"/>
    </location>
</feature>
<dbReference type="InterPro" id="IPR036770">
    <property type="entry name" value="Ankyrin_rpt-contain_sf"/>
</dbReference>
<protein>
    <recommendedName>
        <fullName evidence="4">Ankyrin repeat domain-containing protein</fullName>
    </recommendedName>
</protein>
<reference evidence="2 3" key="1">
    <citation type="submission" date="2023-07" db="EMBL/GenBank/DDBJ databases">
        <title>Genomic Encyclopedia of Type Strains, Phase IV (KMG-IV): sequencing the most valuable type-strain genomes for metagenomic binning, comparative biology and taxonomic classification.</title>
        <authorList>
            <person name="Goeker M."/>
        </authorList>
    </citation>
    <scope>NUCLEOTIDE SEQUENCE [LARGE SCALE GENOMIC DNA]</scope>
    <source>
        <strain evidence="2 3">DSM 22170</strain>
    </source>
</reference>
<comment type="caution">
    <text evidence="2">The sequence shown here is derived from an EMBL/GenBank/DDBJ whole genome shotgun (WGS) entry which is preliminary data.</text>
</comment>
<dbReference type="Pfam" id="PF12796">
    <property type="entry name" value="Ank_2"/>
    <property type="match status" value="1"/>
</dbReference>
<dbReference type="PANTHER" id="PTHR24183">
    <property type="entry name" value="FIBRONECTIN TYPE 3 AND ANKYRIN REPEAT DOMAINS PROTEIN 1"/>
    <property type="match status" value="1"/>
</dbReference>
<proteinExistence type="predicted"/>
<dbReference type="PROSITE" id="PS50297">
    <property type="entry name" value="ANK_REP_REGION"/>
    <property type="match status" value="1"/>
</dbReference>
<dbReference type="RefSeq" id="WP_188776154.1">
    <property type="nucleotide sequence ID" value="NZ_BMMB01000006.1"/>
</dbReference>
<evidence type="ECO:0000256" key="1">
    <source>
        <dbReference type="PROSITE-ProRule" id="PRU00023"/>
    </source>
</evidence>
<dbReference type="Gene3D" id="1.25.40.20">
    <property type="entry name" value="Ankyrin repeat-containing domain"/>
    <property type="match status" value="2"/>
</dbReference>
<gene>
    <name evidence="2" type="ORF">JOC58_002236</name>
</gene>
<sequence length="356" mass="40456">MYTIKDKGKFHTLPELALWIYEGQVQKLREAWAAGRYTELNQPLSLSKNIKLTPLQLALIMGKSSIVEALLEREVELNDPQYPAMLTAVRYANETDIRKLYAAGAKLELMSRLNNNAYDEAYYGNKKNIPLLHELGLDIRQHAGAILRKAVSQHDLRMIEYLVEQGVDINYNKPDSIFPYRATPLTVAVRNGYDKIARYLIEQGADLTICEDNGDRAYTIAVSEKHTELAAYIQSLEPPAFHDRSNKLHALRAYKLPAALVERLSGDPLTLTLPENELGIGYIEFFTLTDTIEMRLGRTRLLRLSATIDNYSGLHIVWHPGSRKIGCYDEEHKGYHSLASWNDFIAHPLASLDRVF</sequence>
<dbReference type="PANTHER" id="PTHR24183:SF1">
    <property type="entry name" value="FIBRONECTIN TYPE 3 AND ANKYRIN REPEAT DOMAINS PROTEIN 1"/>
    <property type="match status" value="1"/>
</dbReference>
<dbReference type="Proteomes" id="UP001185028">
    <property type="component" value="Unassembled WGS sequence"/>
</dbReference>
<name>A0ABU1J1H7_9BACL</name>
<dbReference type="SUPFAM" id="SSF48403">
    <property type="entry name" value="Ankyrin repeat"/>
    <property type="match status" value="1"/>
</dbReference>
<evidence type="ECO:0008006" key="4">
    <source>
        <dbReference type="Google" id="ProtNLM"/>
    </source>
</evidence>